<proteinExistence type="predicted"/>
<gene>
    <name evidence="1" type="ordered locus">Clole_1835</name>
</gene>
<dbReference type="AlphaFoldDB" id="F2JNA4"/>
<name>F2JNA4_CELLD</name>
<reference evidence="1 2" key="1">
    <citation type="journal article" date="2011" name="J. Bacteriol.">
        <title>Complete genome sequence of the cellulose-degrading bacterium Cellulosilyticum lentocellum.</title>
        <authorList>
            <consortium name="US DOE Joint Genome Institute"/>
            <person name="Miller D.A."/>
            <person name="Suen G."/>
            <person name="Bruce D."/>
            <person name="Copeland A."/>
            <person name="Cheng J.F."/>
            <person name="Detter C."/>
            <person name="Goodwin L.A."/>
            <person name="Han C.S."/>
            <person name="Hauser L.J."/>
            <person name="Land M.L."/>
            <person name="Lapidus A."/>
            <person name="Lucas S."/>
            <person name="Meincke L."/>
            <person name="Pitluck S."/>
            <person name="Tapia R."/>
            <person name="Teshima H."/>
            <person name="Woyke T."/>
            <person name="Fox B.G."/>
            <person name="Angert E.R."/>
            <person name="Currie C.R."/>
        </authorList>
    </citation>
    <scope>NUCLEOTIDE SEQUENCE [LARGE SCALE GENOMIC DNA]</scope>
    <source>
        <strain evidence="2">ATCC 49066 / DSM 5427 / NCIMB 11756 / RHM5</strain>
    </source>
</reference>
<dbReference type="STRING" id="642492.Clole_1835"/>
<dbReference type="EMBL" id="CP002582">
    <property type="protein sequence ID" value="ADZ83558.1"/>
    <property type="molecule type" value="Genomic_DNA"/>
</dbReference>
<evidence type="ECO:0000313" key="1">
    <source>
        <dbReference type="EMBL" id="ADZ83558.1"/>
    </source>
</evidence>
<accession>F2JNA4</accession>
<organism evidence="1 2">
    <name type="scientific">Cellulosilyticum lentocellum (strain ATCC 49066 / DSM 5427 / NCIMB 11756 / RHM5)</name>
    <name type="common">Clostridium lentocellum</name>
    <dbReference type="NCBI Taxonomy" id="642492"/>
    <lineage>
        <taxon>Bacteria</taxon>
        <taxon>Bacillati</taxon>
        <taxon>Bacillota</taxon>
        <taxon>Clostridia</taxon>
        <taxon>Lachnospirales</taxon>
        <taxon>Cellulosilyticaceae</taxon>
        <taxon>Cellulosilyticum</taxon>
    </lineage>
</organism>
<evidence type="ECO:0000313" key="2">
    <source>
        <dbReference type="Proteomes" id="UP000008467"/>
    </source>
</evidence>
<dbReference type="HOGENOM" id="CLU_2477693_0_0_9"/>
<keyword evidence="2" id="KW-1185">Reference proteome</keyword>
<protein>
    <submittedName>
        <fullName evidence="1">Uncharacterized protein</fullName>
    </submittedName>
</protein>
<dbReference type="KEGG" id="cle:Clole_1835"/>
<sequence length="87" mass="9987">MQVWKAYVGNSKLGGKPLTAEVVHKSFSKSRIKACEIEDIFHYLGTIKCNGNCEEHLKSYLRSEIGSEEVKFNEVIDELGEKQLRLW</sequence>
<dbReference type="RefSeq" id="WP_013656855.1">
    <property type="nucleotide sequence ID" value="NC_015275.1"/>
</dbReference>
<dbReference type="Proteomes" id="UP000008467">
    <property type="component" value="Chromosome"/>
</dbReference>